<dbReference type="AlphaFoldDB" id="A0A5N6Q022"/>
<comment type="caution">
    <text evidence="1">The sequence shown here is derived from an EMBL/GenBank/DDBJ whole genome shotgun (WGS) entry which is preliminary data.</text>
</comment>
<evidence type="ECO:0000313" key="1">
    <source>
        <dbReference type="EMBL" id="KAD7477723.1"/>
    </source>
</evidence>
<dbReference type="Proteomes" id="UP000326396">
    <property type="component" value="Linkage Group LG1"/>
</dbReference>
<protein>
    <submittedName>
        <fullName evidence="1">Uncharacterized protein</fullName>
    </submittedName>
</protein>
<evidence type="ECO:0000313" key="2">
    <source>
        <dbReference type="Proteomes" id="UP000326396"/>
    </source>
</evidence>
<accession>A0A5N6Q022</accession>
<gene>
    <name evidence="1" type="ORF">E3N88_00859</name>
</gene>
<proteinExistence type="predicted"/>
<keyword evidence="2" id="KW-1185">Reference proteome</keyword>
<reference evidence="1 2" key="1">
    <citation type="submission" date="2019-05" db="EMBL/GenBank/DDBJ databases">
        <title>Mikania micrantha, genome provides insights into the molecular mechanism of rapid growth.</title>
        <authorList>
            <person name="Liu B."/>
        </authorList>
    </citation>
    <scope>NUCLEOTIDE SEQUENCE [LARGE SCALE GENOMIC DNA]</scope>
    <source>
        <strain evidence="1">NLD-2019</strain>
        <tissue evidence="1">Leaf</tissue>
    </source>
</reference>
<organism evidence="1 2">
    <name type="scientific">Mikania micrantha</name>
    <name type="common">bitter vine</name>
    <dbReference type="NCBI Taxonomy" id="192012"/>
    <lineage>
        <taxon>Eukaryota</taxon>
        <taxon>Viridiplantae</taxon>
        <taxon>Streptophyta</taxon>
        <taxon>Embryophyta</taxon>
        <taxon>Tracheophyta</taxon>
        <taxon>Spermatophyta</taxon>
        <taxon>Magnoliopsida</taxon>
        <taxon>eudicotyledons</taxon>
        <taxon>Gunneridae</taxon>
        <taxon>Pentapetalae</taxon>
        <taxon>asterids</taxon>
        <taxon>campanulids</taxon>
        <taxon>Asterales</taxon>
        <taxon>Asteraceae</taxon>
        <taxon>Asteroideae</taxon>
        <taxon>Heliantheae alliance</taxon>
        <taxon>Eupatorieae</taxon>
        <taxon>Mikania</taxon>
    </lineage>
</organism>
<name>A0A5N6Q022_9ASTR</name>
<dbReference type="EMBL" id="SZYD01000001">
    <property type="protein sequence ID" value="KAD7477723.1"/>
    <property type="molecule type" value="Genomic_DNA"/>
</dbReference>
<sequence length="112" mass="12382">MDMHTATWLVFYYLAGGLEGWSYGLGCGFLLANNGAGSVDVSLHVLWVSGAWQELQRACCKELVKGCWNAWLPKGWEVSENRMMLSGAIGFQLCVTWSEASCRYEANHSVVA</sequence>